<organism evidence="2 3">
    <name type="scientific">Kitasatospora cathayae</name>
    <dbReference type="NCBI Taxonomy" id="3004092"/>
    <lineage>
        <taxon>Bacteria</taxon>
        <taxon>Bacillati</taxon>
        <taxon>Actinomycetota</taxon>
        <taxon>Actinomycetes</taxon>
        <taxon>Kitasatosporales</taxon>
        <taxon>Streptomycetaceae</taxon>
        <taxon>Kitasatospora</taxon>
    </lineage>
</organism>
<name>A0ABY7QF63_9ACTN</name>
<gene>
    <name evidence="2" type="ORF">O1G21_38425</name>
</gene>
<accession>A0ABY7QF63</accession>
<dbReference type="EMBL" id="CP115450">
    <property type="protein sequence ID" value="WBP91181.1"/>
    <property type="molecule type" value="Genomic_DNA"/>
</dbReference>
<evidence type="ECO:0000313" key="3">
    <source>
        <dbReference type="Proteomes" id="UP001212821"/>
    </source>
</evidence>
<evidence type="ECO:0000313" key="2">
    <source>
        <dbReference type="EMBL" id="WBP91181.1"/>
    </source>
</evidence>
<sequence>MRDPETAPGQPLPTFEEAKGLGPQDSQFVRDLVEVLERHGNLDRFGLCLLHEHFPVAGDEVLVETHDLAARTLQIRVDKADATGHTKPSQWRFVKTGRGSGEVESHAYQVILQCSPISGCPGSRSTVR</sequence>
<dbReference type="Proteomes" id="UP001212821">
    <property type="component" value="Chromosome"/>
</dbReference>
<keyword evidence="3" id="KW-1185">Reference proteome</keyword>
<proteinExistence type="predicted"/>
<protein>
    <submittedName>
        <fullName evidence="2">Uncharacterized protein</fullName>
    </submittedName>
</protein>
<dbReference type="RefSeq" id="WP_270150386.1">
    <property type="nucleotide sequence ID" value="NZ_CP115450.1"/>
</dbReference>
<reference evidence="3" key="1">
    <citation type="submission" date="2022-12" db="EMBL/GenBank/DDBJ databases">
        <authorList>
            <person name="Mo P."/>
        </authorList>
    </citation>
    <scope>NUCLEOTIDE SEQUENCE [LARGE SCALE GENOMIC DNA]</scope>
    <source>
        <strain evidence="3">HUAS 3-15</strain>
    </source>
</reference>
<evidence type="ECO:0000256" key="1">
    <source>
        <dbReference type="SAM" id="MobiDB-lite"/>
    </source>
</evidence>
<feature type="region of interest" description="Disordered" evidence="1">
    <location>
        <begin position="1"/>
        <end position="23"/>
    </location>
</feature>